<protein>
    <submittedName>
        <fullName evidence="2">Uncharacterized protein</fullName>
    </submittedName>
</protein>
<feature type="region of interest" description="Disordered" evidence="1">
    <location>
        <begin position="116"/>
        <end position="152"/>
    </location>
</feature>
<accession>A0A9W9ZXU2</accession>
<comment type="caution">
    <text evidence="2">The sequence shown here is derived from an EMBL/GenBank/DDBJ whole genome shotgun (WGS) entry which is preliminary data.</text>
</comment>
<dbReference type="Proteomes" id="UP001163046">
    <property type="component" value="Unassembled WGS sequence"/>
</dbReference>
<keyword evidence="3" id="KW-1185">Reference proteome</keyword>
<name>A0A9W9ZXU2_9CNID</name>
<organism evidence="2 3">
    <name type="scientific">Desmophyllum pertusum</name>
    <dbReference type="NCBI Taxonomy" id="174260"/>
    <lineage>
        <taxon>Eukaryota</taxon>
        <taxon>Metazoa</taxon>
        <taxon>Cnidaria</taxon>
        <taxon>Anthozoa</taxon>
        <taxon>Hexacorallia</taxon>
        <taxon>Scleractinia</taxon>
        <taxon>Caryophylliina</taxon>
        <taxon>Caryophylliidae</taxon>
        <taxon>Desmophyllum</taxon>
    </lineage>
</organism>
<evidence type="ECO:0000256" key="1">
    <source>
        <dbReference type="SAM" id="MobiDB-lite"/>
    </source>
</evidence>
<gene>
    <name evidence="2" type="ORF">OS493_031424</name>
</gene>
<reference evidence="2" key="1">
    <citation type="submission" date="2023-01" db="EMBL/GenBank/DDBJ databases">
        <title>Genome assembly of the deep-sea coral Lophelia pertusa.</title>
        <authorList>
            <person name="Herrera S."/>
            <person name="Cordes E."/>
        </authorList>
    </citation>
    <scope>NUCLEOTIDE SEQUENCE</scope>
    <source>
        <strain evidence="2">USNM1676648</strain>
        <tissue evidence="2">Polyp</tissue>
    </source>
</reference>
<dbReference type="AlphaFoldDB" id="A0A9W9ZXU2"/>
<evidence type="ECO:0000313" key="2">
    <source>
        <dbReference type="EMBL" id="KAJ7389455.1"/>
    </source>
</evidence>
<sequence length="441" mass="49067">MALCSFTYILSAMSGATPKKYLPAEDSCYLCKVKIIDNAKVRVFGKSTLEISSLILRSTEVDLSVYIGSDIGICRVKCYNRLLRYQRALSRVEEIANEIKQDFKNDGPVSIKRLAKEPGPEAKNSLKLADANAASRESKQQDPFTPGVVPFVRPSPVHESKQQYVPIAPRAGVPFVRPSPVYESTKQDVHVAFAPMAGVPFVRPSPVFVTQESKQQDVPFAPRAGVPFVRPSPVFAFTAVSPIARIASSVLGCPNGLLQNTFGGRVLTSTPQKPVESQKSERPITETQEVKVHLTIQYPSKPTPVRKELKGDFAVSWKSNCTWLPSAHCESSAKKCSLKKIVVEKVLQLMTLQLNDICSRKRPSILRGNTKEDIVNFDFEKVCLEWTERAPIFYAFLMTCAAIKKENPPEWFPSVAVAGSILLKQRQSTHKWLCYSSWNSD</sequence>
<dbReference type="OrthoDB" id="8934923at2759"/>
<proteinExistence type="predicted"/>
<dbReference type="EMBL" id="MU825432">
    <property type="protein sequence ID" value="KAJ7389455.1"/>
    <property type="molecule type" value="Genomic_DNA"/>
</dbReference>
<evidence type="ECO:0000313" key="3">
    <source>
        <dbReference type="Proteomes" id="UP001163046"/>
    </source>
</evidence>